<evidence type="ECO:0000313" key="4">
    <source>
        <dbReference type="EMBL" id="PWN25776.1"/>
    </source>
</evidence>
<sequence>MPLTTTLTEALSLRVPVVQGGMQWVGVPQLVAAVCNAGGLGILTALTQPSPDALRSAIRETKSLLRPEVLNRCQRYNLPFAVNITLLPSINPPDYAGFARAAIEEGVRIFETAGNNPGPLIKELKKEGAYVLHKCTTIKHAISSQKMGVDCLSIDGWECAGHPGNQPLGGLVLLARASESLHLPYIASGGIANGQGLAAALSLGACGVNMGTRFLATKEAVIHENVKNCMVGATELDTVHILTSFKNTARVYKNKVAEEVVRLESQGAAFPEVQPLVSGQRGRRVYTEGDVEAGVWSASPVLGLIHDVPTCQELLDTMERDAEERIERMAGLVARKNGAGQKREARL</sequence>
<dbReference type="CDD" id="cd04730">
    <property type="entry name" value="NPD_like"/>
    <property type="match status" value="1"/>
</dbReference>
<evidence type="ECO:0000313" key="5">
    <source>
        <dbReference type="Proteomes" id="UP000245884"/>
    </source>
</evidence>
<keyword evidence="3" id="KW-0560">Oxidoreductase</keyword>
<dbReference type="Gene3D" id="3.20.20.70">
    <property type="entry name" value="Aldolase class I"/>
    <property type="match status" value="1"/>
</dbReference>
<keyword evidence="4" id="KW-0223">Dioxygenase</keyword>
<dbReference type="PANTHER" id="PTHR32332:SF20">
    <property type="entry name" value="2-NITROPROPANE DIOXYGENASE-LIKE PROTEIN"/>
    <property type="match status" value="1"/>
</dbReference>
<dbReference type="AlphaFoldDB" id="A0A316UKI2"/>
<keyword evidence="5" id="KW-1185">Reference proteome</keyword>
<dbReference type="InterPro" id="IPR004136">
    <property type="entry name" value="NMO"/>
</dbReference>
<dbReference type="SUPFAM" id="SSF51412">
    <property type="entry name" value="Inosine monophosphate dehydrogenase (IMPDH)"/>
    <property type="match status" value="1"/>
</dbReference>
<dbReference type="Proteomes" id="UP000245884">
    <property type="component" value="Unassembled WGS sequence"/>
</dbReference>
<dbReference type="PANTHER" id="PTHR32332">
    <property type="entry name" value="2-NITROPROPANE DIOXYGENASE"/>
    <property type="match status" value="1"/>
</dbReference>
<dbReference type="GO" id="GO:0051213">
    <property type="term" value="F:dioxygenase activity"/>
    <property type="evidence" value="ECO:0007669"/>
    <property type="project" value="UniProtKB-KW"/>
</dbReference>
<dbReference type="Pfam" id="PF03060">
    <property type="entry name" value="NMO"/>
    <property type="match status" value="1"/>
</dbReference>
<reference evidence="4 5" key="1">
    <citation type="journal article" date="2018" name="Mol. Biol. Evol.">
        <title>Broad Genomic Sampling Reveals a Smut Pathogenic Ancestry of the Fungal Clade Ustilaginomycotina.</title>
        <authorList>
            <person name="Kijpornyongpan T."/>
            <person name="Mondo S.J."/>
            <person name="Barry K."/>
            <person name="Sandor L."/>
            <person name="Lee J."/>
            <person name="Lipzen A."/>
            <person name="Pangilinan J."/>
            <person name="LaButti K."/>
            <person name="Hainaut M."/>
            <person name="Henrissat B."/>
            <person name="Grigoriev I.V."/>
            <person name="Spatafora J.W."/>
            <person name="Aime M.C."/>
        </authorList>
    </citation>
    <scope>NUCLEOTIDE SEQUENCE [LARGE SCALE GENOMIC DNA]</scope>
    <source>
        <strain evidence="4 5">MCA 5214</strain>
    </source>
</reference>
<dbReference type="GeneID" id="37031553"/>
<dbReference type="STRING" id="1569628.A0A316UKI2"/>
<dbReference type="RefSeq" id="XP_025360388.1">
    <property type="nucleotide sequence ID" value="XM_025509730.1"/>
</dbReference>
<gene>
    <name evidence="4" type="ORF">BDZ90DRAFT_62449</name>
</gene>
<name>A0A316UKI2_9BASI</name>
<dbReference type="EMBL" id="KZ819674">
    <property type="protein sequence ID" value="PWN25776.1"/>
    <property type="molecule type" value="Genomic_DNA"/>
</dbReference>
<organism evidence="4 5">
    <name type="scientific">Jaminaea rosea</name>
    <dbReference type="NCBI Taxonomy" id="1569628"/>
    <lineage>
        <taxon>Eukaryota</taxon>
        <taxon>Fungi</taxon>
        <taxon>Dikarya</taxon>
        <taxon>Basidiomycota</taxon>
        <taxon>Ustilaginomycotina</taxon>
        <taxon>Exobasidiomycetes</taxon>
        <taxon>Microstromatales</taxon>
        <taxon>Microstromatales incertae sedis</taxon>
        <taxon>Jaminaea</taxon>
    </lineage>
</organism>
<evidence type="ECO:0000256" key="1">
    <source>
        <dbReference type="ARBA" id="ARBA00022630"/>
    </source>
</evidence>
<dbReference type="InterPro" id="IPR013785">
    <property type="entry name" value="Aldolase_TIM"/>
</dbReference>
<protein>
    <submittedName>
        <fullName evidence="4">Putative 2-Nitropropane dioxygenase</fullName>
    </submittedName>
</protein>
<evidence type="ECO:0000256" key="3">
    <source>
        <dbReference type="ARBA" id="ARBA00023002"/>
    </source>
</evidence>
<accession>A0A316UKI2</accession>
<proteinExistence type="predicted"/>
<keyword evidence="1" id="KW-0285">Flavoprotein</keyword>
<dbReference type="GO" id="GO:0018580">
    <property type="term" value="F:nitronate monooxygenase activity"/>
    <property type="evidence" value="ECO:0007669"/>
    <property type="project" value="InterPro"/>
</dbReference>
<dbReference type="OrthoDB" id="412383at2759"/>
<keyword evidence="2" id="KW-0288">FMN</keyword>
<evidence type="ECO:0000256" key="2">
    <source>
        <dbReference type="ARBA" id="ARBA00022643"/>
    </source>
</evidence>